<dbReference type="SUPFAM" id="SSF52374">
    <property type="entry name" value="Nucleotidylyl transferase"/>
    <property type="match status" value="1"/>
</dbReference>
<dbReference type="Gene3D" id="3.40.50.620">
    <property type="entry name" value="HUPs"/>
    <property type="match status" value="1"/>
</dbReference>
<dbReference type="InterPro" id="IPR002306">
    <property type="entry name" value="Trp-tRNA-ligase"/>
</dbReference>
<feature type="binding site" evidence="8">
    <location>
        <begin position="17"/>
        <end position="18"/>
    </location>
    <ligand>
        <name>ATP</name>
        <dbReference type="ChEBI" id="CHEBI:30616"/>
    </ligand>
</feature>
<dbReference type="GO" id="GO:0005524">
    <property type="term" value="F:ATP binding"/>
    <property type="evidence" value="ECO:0007669"/>
    <property type="project" value="UniProtKB-UniRule"/>
</dbReference>
<evidence type="ECO:0000313" key="11">
    <source>
        <dbReference type="Proteomes" id="UP000036932"/>
    </source>
</evidence>
<dbReference type="PANTHER" id="PTHR43766">
    <property type="entry name" value="TRYPTOPHAN--TRNA LIGASE, MITOCHONDRIAL"/>
    <property type="match status" value="1"/>
</dbReference>
<keyword evidence="2 8" id="KW-0436">Ligase</keyword>
<dbReference type="Gene3D" id="1.10.240.10">
    <property type="entry name" value="Tyrosyl-Transfer RNA Synthetase"/>
    <property type="match status" value="1"/>
</dbReference>
<feature type="binding site" evidence="8">
    <location>
        <begin position="144"/>
        <end position="146"/>
    </location>
    <ligand>
        <name>ATP</name>
        <dbReference type="ChEBI" id="CHEBI:30616"/>
    </ligand>
</feature>
<comment type="function">
    <text evidence="8">Catalyzes the attachment of tryptophan to tRNA(Trp).</text>
</comment>
<dbReference type="AlphaFoldDB" id="A0A0M1NKR9"/>
<evidence type="ECO:0000313" key="10">
    <source>
        <dbReference type="EMBL" id="KOR82620.1"/>
    </source>
</evidence>
<comment type="caution">
    <text evidence="10">The sequence shown here is derived from an EMBL/GenBank/DDBJ whole genome shotgun (WGS) entry which is preliminary data.</text>
</comment>
<dbReference type="PROSITE" id="PS00178">
    <property type="entry name" value="AA_TRNA_LIGASE_I"/>
    <property type="match status" value="1"/>
</dbReference>
<dbReference type="InterPro" id="IPR014729">
    <property type="entry name" value="Rossmann-like_a/b/a_fold"/>
</dbReference>
<comment type="subunit">
    <text evidence="8">Homodimer.</text>
</comment>
<evidence type="ECO:0000256" key="1">
    <source>
        <dbReference type="ARBA" id="ARBA00005594"/>
    </source>
</evidence>
<feature type="binding site" evidence="8">
    <location>
        <begin position="9"/>
        <end position="11"/>
    </location>
    <ligand>
        <name>ATP</name>
        <dbReference type="ChEBI" id="CHEBI:30616"/>
    </ligand>
</feature>
<dbReference type="RefSeq" id="WP_053494100.1">
    <property type="nucleotide sequence ID" value="NZ_LIUT01000003.1"/>
</dbReference>
<comment type="subcellular location">
    <subcellularLocation>
        <location evidence="8">Cytoplasm</location>
    </subcellularLocation>
</comment>
<comment type="catalytic activity">
    <reaction evidence="7 8">
        <text>tRNA(Trp) + L-tryptophan + ATP = L-tryptophyl-tRNA(Trp) + AMP + diphosphate + H(+)</text>
        <dbReference type="Rhea" id="RHEA:24080"/>
        <dbReference type="Rhea" id="RHEA-COMP:9671"/>
        <dbReference type="Rhea" id="RHEA-COMP:9705"/>
        <dbReference type="ChEBI" id="CHEBI:15378"/>
        <dbReference type="ChEBI" id="CHEBI:30616"/>
        <dbReference type="ChEBI" id="CHEBI:33019"/>
        <dbReference type="ChEBI" id="CHEBI:57912"/>
        <dbReference type="ChEBI" id="CHEBI:78442"/>
        <dbReference type="ChEBI" id="CHEBI:78535"/>
        <dbReference type="ChEBI" id="CHEBI:456215"/>
        <dbReference type="EC" id="6.1.1.2"/>
    </reaction>
</comment>
<organism evidence="10 11">
    <name type="scientific">Paenibacillus solani</name>
    <dbReference type="NCBI Taxonomy" id="1705565"/>
    <lineage>
        <taxon>Bacteria</taxon>
        <taxon>Bacillati</taxon>
        <taxon>Bacillota</taxon>
        <taxon>Bacilli</taxon>
        <taxon>Bacillales</taxon>
        <taxon>Paenibacillaceae</taxon>
        <taxon>Paenibacillus</taxon>
    </lineage>
</organism>
<evidence type="ECO:0000256" key="2">
    <source>
        <dbReference type="ARBA" id="ARBA00022598"/>
    </source>
</evidence>
<keyword evidence="6 8" id="KW-0030">Aminoacyl-tRNA synthetase</keyword>
<protein>
    <recommendedName>
        <fullName evidence="8">Tryptophan--tRNA ligase</fullName>
        <ecNumber evidence="8">6.1.1.2</ecNumber>
    </recommendedName>
    <alternativeName>
        <fullName evidence="8">Tryptophanyl-tRNA synthetase</fullName>
        <shortName evidence="8">TrpRS</shortName>
    </alternativeName>
</protein>
<dbReference type="PRINTS" id="PR01039">
    <property type="entry name" value="TRNASYNTHTRP"/>
</dbReference>
<dbReference type="InterPro" id="IPR002305">
    <property type="entry name" value="aa-tRNA-synth_Ic"/>
</dbReference>
<dbReference type="PANTHER" id="PTHR43766:SF1">
    <property type="entry name" value="TRYPTOPHAN--TRNA LIGASE, MITOCHONDRIAL"/>
    <property type="match status" value="1"/>
</dbReference>
<feature type="binding site" evidence="8">
    <location>
        <position position="132"/>
    </location>
    <ligand>
        <name>L-tryptophan</name>
        <dbReference type="ChEBI" id="CHEBI:57912"/>
    </ligand>
</feature>
<dbReference type="Pfam" id="PF00579">
    <property type="entry name" value="tRNA-synt_1b"/>
    <property type="match status" value="1"/>
</dbReference>
<evidence type="ECO:0000256" key="6">
    <source>
        <dbReference type="ARBA" id="ARBA00023146"/>
    </source>
</evidence>
<evidence type="ECO:0000256" key="3">
    <source>
        <dbReference type="ARBA" id="ARBA00022741"/>
    </source>
</evidence>
<dbReference type="InterPro" id="IPR024109">
    <property type="entry name" value="Trp-tRNA-ligase_bac-type"/>
</dbReference>
<keyword evidence="8" id="KW-0963">Cytoplasm</keyword>
<proteinExistence type="inferred from homology"/>
<sequence length="328" mass="36304">MKTVLSGIQPSGNLTLGNYIGAIKNFVKLQEEHDCYFMVVDLHAITVPQEPSSLRDRSESVAALYVAAGIDPNRANIFLQSHVPQHAELAWIMTTMVNMGELERMTQFKDKSEGKESVGAGLFVYPALMAADILLYNANLVPVGDDQKQHLEITRDLAARFNHRFGNYFNIPEPFIPKVGARIMSLDDASKKMSKSNPVEGSYIAMLDTPDQIRKKISRATTDSGAEVRYDPAAKPEVSNLMSIYSECAGVSLQEVQARFEGKMYGAFKKELGEVVAAALEPLQNRYYEIRQTGEIHDILAKGAEQAQKKATQILDGVKDKMGFLAPK</sequence>
<feature type="binding site" evidence="8">
    <location>
        <position position="183"/>
    </location>
    <ligand>
        <name>ATP</name>
        <dbReference type="ChEBI" id="CHEBI:30616"/>
    </ligand>
</feature>
<dbReference type="GO" id="GO:0006436">
    <property type="term" value="P:tryptophanyl-tRNA aminoacylation"/>
    <property type="evidence" value="ECO:0007669"/>
    <property type="project" value="UniProtKB-UniRule"/>
</dbReference>
<comment type="similarity">
    <text evidence="1 8 9">Belongs to the class-I aminoacyl-tRNA synthetase family.</text>
</comment>
<keyword evidence="5 8" id="KW-0648">Protein biosynthesis</keyword>
<dbReference type="FunFam" id="1.10.240.10:FF:000002">
    <property type="entry name" value="Tryptophan--tRNA ligase"/>
    <property type="match status" value="1"/>
</dbReference>
<dbReference type="InterPro" id="IPR001412">
    <property type="entry name" value="aa-tRNA-synth_I_CS"/>
</dbReference>
<feature type="short sequence motif" description="'KMSKS' region" evidence="8">
    <location>
        <begin position="192"/>
        <end position="196"/>
    </location>
</feature>
<keyword evidence="4 8" id="KW-0067">ATP-binding</keyword>
<dbReference type="GO" id="GO:0005829">
    <property type="term" value="C:cytosol"/>
    <property type="evidence" value="ECO:0007669"/>
    <property type="project" value="TreeGrafter"/>
</dbReference>
<evidence type="ECO:0000256" key="7">
    <source>
        <dbReference type="ARBA" id="ARBA00049929"/>
    </source>
</evidence>
<name>A0A0M1NKR9_9BACL</name>
<keyword evidence="11" id="KW-1185">Reference proteome</keyword>
<dbReference type="GO" id="GO:0004830">
    <property type="term" value="F:tryptophan-tRNA ligase activity"/>
    <property type="evidence" value="ECO:0007669"/>
    <property type="project" value="UniProtKB-UniRule"/>
</dbReference>
<dbReference type="EC" id="6.1.1.2" evidence="8"/>
<dbReference type="PATRIC" id="fig|1705565.3.peg.6000"/>
<reference evidence="11" key="1">
    <citation type="submission" date="2015-08" db="EMBL/GenBank/DDBJ databases">
        <title>Genome sequencing project for genomic taxonomy and phylogenomics of Bacillus-like bacteria.</title>
        <authorList>
            <person name="Liu B."/>
            <person name="Wang J."/>
            <person name="Zhu Y."/>
            <person name="Liu G."/>
            <person name="Chen Q."/>
            <person name="Chen Z."/>
            <person name="Lan J."/>
            <person name="Che J."/>
            <person name="Ge C."/>
            <person name="Shi H."/>
            <person name="Pan Z."/>
            <person name="Liu X."/>
        </authorList>
    </citation>
    <scope>NUCLEOTIDE SEQUENCE [LARGE SCALE GENOMIC DNA]</scope>
    <source>
        <strain evidence="11">FJAT-22460</strain>
    </source>
</reference>
<keyword evidence="3 8" id="KW-0547">Nucleotide-binding</keyword>
<dbReference type="NCBIfam" id="TIGR00233">
    <property type="entry name" value="trpS"/>
    <property type="match status" value="1"/>
</dbReference>
<dbReference type="OrthoDB" id="9801042at2"/>
<evidence type="ECO:0000256" key="4">
    <source>
        <dbReference type="ARBA" id="ARBA00022840"/>
    </source>
</evidence>
<evidence type="ECO:0000256" key="9">
    <source>
        <dbReference type="RuleBase" id="RU363036"/>
    </source>
</evidence>
<dbReference type="EMBL" id="LIUT01000003">
    <property type="protein sequence ID" value="KOR82620.1"/>
    <property type="molecule type" value="Genomic_DNA"/>
</dbReference>
<dbReference type="InterPro" id="IPR050203">
    <property type="entry name" value="Trp-tRNA_synthetase"/>
</dbReference>
<dbReference type="CDD" id="cd00806">
    <property type="entry name" value="TrpRS_core"/>
    <property type="match status" value="1"/>
</dbReference>
<accession>A0A0M1NKR9</accession>
<gene>
    <name evidence="8" type="primary">trpS</name>
    <name evidence="10" type="ORF">AM231_20155</name>
</gene>
<dbReference type="HAMAP" id="MF_00140_B">
    <property type="entry name" value="Trp_tRNA_synth_B"/>
    <property type="match status" value="1"/>
</dbReference>
<evidence type="ECO:0000256" key="8">
    <source>
        <dbReference type="HAMAP-Rule" id="MF_00140"/>
    </source>
</evidence>
<feature type="binding site" evidence="8">
    <location>
        <begin position="192"/>
        <end position="196"/>
    </location>
    <ligand>
        <name>ATP</name>
        <dbReference type="ChEBI" id="CHEBI:30616"/>
    </ligand>
</feature>
<dbReference type="Proteomes" id="UP000036932">
    <property type="component" value="Unassembled WGS sequence"/>
</dbReference>
<evidence type="ECO:0000256" key="5">
    <source>
        <dbReference type="ARBA" id="ARBA00022917"/>
    </source>
</evidence>
<feature type="short sequence motif" description="'HIGH' region" evidence="8">
    <location>
        <begin position="10"/>
        <end position="18"/>
    </location>
</feature>